<reference evidence="11" key="1">
    <citation type="journal article" date="2023" name="IScience">
        <title>Live-bearing cockroach genome reveals convergent evolutionary mechanisms linked to viviparity in insects and beyond.</title>
        <authorList>
            <person name="Fouks B."/>
            <person name="Harrison M.C."/>
            <person name="Mikhailova A.A."/>
            <person name="Marchal E."/>
            <person name="English S."/>
            <person name="Carruthers M."/>
            <person name="Jennings E.C."/>
            <person name="Chiamaka E.L."/>
            <person name="Frigard R.A."/>
            <person name="Pippel M."/>
            <person name="Attardo G.M."/>
            <person name="Benoit J.B."/>
            <person name="Bornberg-Bauer E."/>
            <person name="Tobe S.S."/>
        </authorList>
    </citation>
    <scope>NUCLEOTIDE SEQUENCE</scope>
    <source>
        <strain evidence="11">Stay&amp;Tobe</strain>
    </source>
</reference>
<feature type="transmembrane region" description="Helical" evidence="9">
    <location>
        <begin position="307"/>
        <end position="328"/>
    </location>
</feature>
<comment type="similarity">
    <text evidence="2">Belongs to the glutamate-gated ion channel (TC 1.A.10.1) family.</text>
</comment>
<keyword evidence="8" id="KW-0325">Glycoprotein</keyword>
<evidence type="ECO:0000256" key="9">
    <source>
        <dbReference type="SAM" id="Phobius"/>
    </source>
</evidence>
<dbReference type="PANTHER" id="PTHR42643">
    <property type="entry name" value="IONOTROPIC RECEPTOR 20A-RELATED"/>
    <property type="match status" value="1"/>
</dbReference>
<evidence type="ECO:0000256" key="8">
    <source>
        <dbReference type="ARBA" id="ARBA00023180"/>
    </source>
</evidence>
<evidence type="ECO:0000259" key="10">
    <source>
        <dbReference type="Pfam" id="PF00060"/>
    </source>
</evidence>
<dbReference type="GO" id="GO:0050906">
    <property type="term" value="P:detection of stimulus involved in sensory perception"/>
    <property type="evidence" value="ECO:0007669"/>
    <property type="project" value="UniProtKB-ARBA"/>
</dbReference>
<dbReference type="Gene3D" id="3.40.190.10">
    <property type="entry name" value="Periplasmic binding protein-like II"/>
    <property type="match status" value="1"/>
</dbReference>
<evidence type="ECO:0000313" key="12">
    <source>
        <dbReference type="Proteomes" id="UP001233999"/>
    </source>
</evidence>
<keyword evidence="3" id="KW-1003">Cell membrane</keyword>
<dbReference type="PANTHER" id="PTHR42643:SF30">
    <property type="entry name" value="IONOTROPIC RECEPTOR 40A-RELATED"/>
    <property type="match status" value="1"/>
</dbReference>
<comment type="subcellular location">
    <subcellularLocation>
        <location evidence="1">Cell membrane</location>
        <topology evidence="1">Multi-pass membrane protein</topology>
    </subcellularLocation>
</comment>
<proteinExistence type="inferred from homology"/>
<feature type="transmembrane region" description="Helical" evidence="9">
    <location>
        <begin position="277"/>
        <end position="295"/>
    </location>
</feature>
<keyword evidence="12" id="KW-1185">Reference proteome</keyword>
<evidence type="ECO:0000256" key="1">
    <source>
        <dbReference type="ARBA" id="ARBA00004651"/>
    </source>
</evidence>
<keyword evidence="6 9" id="KW-0472">Membrane</keyword>
<gene>
    <name evidence="11" type="ORF">L9F63_018652</name>
</gene>
<protein>
    <recommendedName>
        <fullName evidence="10">Ionotropic glutamate receptor C-terminal domain-containing protein</fullName>
    </recommendedName>
</protein>
<comment type="caution">
    <text evidence="11">The sequence shown here is derived from an EMBL/GenBank/DDBJ whole genome shotgun (WGS) entry which is preliminary data.</text>
</comment>
<dbReference type="GO" id="GO:0005886">
    <property type="term" value="C:plasma membrane"/>
    <property type="evidence" value="ECO:0007669"/>
    <property type="project" value="UniProtKB-SubCell"/>
</dbReference>
<sequence>MADDYFKQSISLPNVHMKFYNYILWVSGISENAVLNLIHEQIEDLKSNNLKAWNPSGQFIVVLNVHTNNTRTLARGVLEEMDQWNIFNVIAISLNKTSQCLDFYTWYPYSPPSGECHRLKNVVLLNQWITDDCSILYNKLPIKIQTNFKNCSITASLLPFPPIVINIEKENKTEWAGSDLQILRFMSEAINASLDLKMAPPGGWGMKYKNGTYTGMLGAVYNNDANVSFTNSLLSEDRVEDFDFISPVRTVRLIWVVPCPNKYSMWTNFIKVFNAEAWATILLSLGIGSFIMLLLSRKTIFGEITLYDSISSCFCSFWAVILGISVAAQPNSNSSRIFFIAWVWYSLAINTVFQTYTTSFMTEPAFEKPITNVEEMVKSGYGAKLHKSQIDFIAQEGLGNIIQRNEYCQDMTSCAYGVMSERKYVTIVPGCVTDLINFGQEKSLLCIISEPYKLSPEFFYLRKGSPYLQNFNKLWKWFLKLDCILNF</sequence>
<reference evidence="11" key="2">
    <citation type="submission" date="2023-05" db="EMBL/GenBank/DDBJ databases">
        <authorList>
            <person name="Fouks B."/>
        </authorList>
    </citation>
    <scope>NUCLEOTIDE SEQUENCE</scope>
    <source>
        <strain evidence="11">Stay&amp;Tobe</strain>
        <tissue evidence="11">Testes</tissue>
    </source>
</reference>
<dbReference type="EMBL" id="JASPKZ010006051">
    <property type="protein sequence ID" value="KAJ9587915.1"/>
    <property type="molecule type" value="Genomic_DNA"/>
</dbReference>
<dbReference type="SUPFAM" id="SSF53850">
    <property type="entry name" value="Periplasmic binding protein-like II"/>
    <property type="match status" value="1"/>
</dbReference>
<keyword evidence="5 9" id="KW-1133">Transmembrane helix</keyword>
<evidence type="ECO:0000256" key="7">
    <source>
        <dbReference type="ARBA" id="ARBA00023170"/>
    </source>
</evidence>
<evidence type="ECO:0000256" key="3">
    <source>
        <dbReference type="ARBA" id="ARBA00022475"/>
    </source>
</evidence>
<evidence type="ECO:0000256" key="4">
    <source>
        <dbReference type="ARBA" id="ARBA00022692"/>
    </source>
</evidence>
<feature type="transmembrane region" description="Helical" evidence="9">
    <location>
        <begin position="334"/>
        <end position="353"/>
    </location>
</feature>
<dbReference type="Proteomes" id="UP001233999">
    <property type="component" value="Unassembled WGS sequence"/>
</dbReference>
<name>A0AAD7ZVZ5_DIPPU</name>
<dbReference type="Pfam" id="PF00060">
    <property type="entry name" value="Lig_chan"/>
    <property type="match status" value="1"/>
</dbReference>
<organism evidence="11 12">
    <name type="scientific">Diploptera punctata</name>
    <name type="common">Pacific beetle cockroach</name>
    <dbReference type="NCBI Taxonomy" id="6984"/>
    <lineage>
        <taxon>Eukaryota</taxon>
        <taxon>Metazoa</taxon>
        <taxon>Ecdysozoa</taxon>
        <taxon>Arthropoda</taxon>
        <taxon>Hexapoda</taxon>
        <taxon>Insecta</taxon>
        <taxon>Pterygota</taxon>
        <taxon>Neoptera</taxon>
        <taxon>Polyneoptera</taxon>
        <taxon>Dictyoptera</taxon>
        <taxon>Blattodea</taxon>
        <taxon>Blaberoidea</taxon>
        <taxon>Blaberidae</taxon>
        <taxon>Diplopterinae</taxon>
        <taxon>Diploptera</taxon>
    </lineage>
</organism>
<dbReference type="InterPro" id="IPR052192">
    <property type="entry name" value="Insect_Ionotropic_Sensory_Rcpt"/>
</dbReference>
<evidence type="ECO:0000256" key="6">
    <source>
        <dbReference type="ARBA" id="ARBA00023136"/>
    </source>
</evidence>
<evidence type="ECO:0000256" key="2">
    <source>
        <dbReference type="ARBA" id="ARBA00008685"/>
    </source>
</evidence>
<accession>A0AAD7ZVZ5</accession>
<dbReference type="AlphaFoldDB" id="A0AAD7ZVZ5"/>
<dbReference type="InterPro" id="IPR001320">
    <property type="entry name" value="Iontro_rcpt_C"/>
</dbReference>
<evidence type="ECO:0000313" key="11">
    <source>
        <dbReference type="EMBL" id="KAJ9587915.1"/>
    </source>
</evidence>
<keyword evidence="7" id="KW-0675">Receptor</keyword>
<keyword evidence="4 9" id="KW-0812">Transmembrane</keyword>
<feature type="domain" description="Ionotropic glutamate receptor C-terminal" evidence="10">
    <location>
        <begin position="275"/>
        <end position="380"/>
    </location>
</feature>
<dbReference type="GO" id="GO:0015276">
    <property type="term" value="F:ligand-gated monoatomic ion channel activity"/>
    <property type="evidence" value="ECO:0007669"/>
    <property type="project" value="InterPro"/>
</dbReference>
<dbReference type="Gene3D" id="1.10.287.70">
    <property type="match status" value="1"/>
</dbReference>
<evidence type="ECO:0000256" key="5">
    <source>
        <dbReference type="ARBA" id="ARBA00022989"/>
    </source>
</evidence>